<sequence length="48" mass="5482">MNGFGRTKEVLLKFYEDGKSTTKRQLLASNKTNKYSCANFLLCDLCKC</sequence>
<evidence type="ECO:0000313" key="2">
    <source>
        <dbReference type="Proteomes" id="UP001060919"/>
    </source>
</evidence>
<dbReference type="KEGG" id="aup:AsAng_0030840"/>
<protein>
    <submittedName>
        <fullName evidence="1">Uncharacterized protein</fullName>
    </submittedName>
</protein>
<dbReference type="AlphaFoldDB" id="A0A915YG58"/>
<evidence type="ECO:0000313" key="1">
    <source>
        <dbReference type="EMBL" id="BDS12363.1"/>
    </source>
</evidence>
<accession>A0A915YG58</accession>
<organism evidence="1 2">
    <name type="scientific">Aureispira anguillae</name>
    <dbReference type="NCBI Taxonomy" id="2864201"/>
    <lineage>
        <taxon>Bacteria</taxon>
        <taxon>Pseudomonadati</taxon>
        <taxon>Bacteroidota</taxon>
        <taxon>Saprospiria</taxon>
        <taxon>Saprospirales</taxon>
        <taxon>Saprospiraceae</taxon>
        <taxon>Aureispira</taxon>
    </lineage>
</organism>
<proteinExistence type="predicted"/>
<gene>
    <name evidence="1" type="ORF">AsAng_0030840</name>
</gene>
<dbReference type="Proteomes" id="UP001060919">
    <property type="component" value="Chromosome"/>
</dbReference>
<keyword evidence="2" id="KW-1185">Reference proteome</keyword>
<reference evidence="1" key="1">
    <citation type="submission" date="2022-09" db="EMBL/GenBank/DDBJ databases">
        <title>Aureispira anguillicida sp. nov., isolated from Leptocephalus of Japanese eel Anguilla japonica.</title>
        <authorList>
            <person name="Yuasa K."/>
            <person name="Mekata T."/>
            <person name="Ikunari K."/>
        </authorList>
    </citation>
    <scope>NUCLEOTIDE SEQUENCE</scope>
    <source>
        <strain evidence="1">EL160426</strain>
    </source>
</reference>
<dbReference type="EMBL" id="AP026867">
    <property type="protein sequence ID" value="BDS12363.1"/>
    <property type="molecule type" value="Genomic_DNA"/>
</dbReference>
<name>A0A915YG58_9BACT</name>